<accession>A0ABR6ZJE5</accession>
<keyword evidence="3" id="KW-1185">Reference proteome</keyword>
<evidence type="ECO:0000313" key="2">
    <source>
        <dbReference type="EMBL" id="MBC3916002.1"/>
    </source>
</evidence>
<comment type="caution">
    <text evidence="2">The sequence shown here is derived from an EMBL/GenBank/DDBJ whole genome shotgun (WGS) entry which is preliminary data.</text>
</comment>
<feature type="transmembrane region" description="Helical" evidence="1">
    <location>
        <begin position="6"/>
        <end position="25"/>
    </location>
</feature>
<organism evidence="2 3">
    <name type="scientific">Undibacterium hunanense</name>
    <dbReference type="NCBI Taxonomy" id="2762292"/>
    <lineage>
        <taxon>Bacteria</taxon>
        <taxon>Pseudomonadati</taxon>
        <taxon>Pseudomonadota</taxon>
        <taxon>Betaproteobacteria</taxon>
        <taxon>Burkholderiales</taxon>
        <taxon>Oxalobacteraceae</taxon>
        <taxon>Undibacterium</taxon>
    </lineage>
</organism>
<evidence type="ECO:0000256" key="1">
    <source>
        <dbReference type="SAM" id="Phobius"/>
    </source>
</evidence>
<feature type="transmembrane region" description="Helical" evidence="1">
    <location>
        <begin position="32"/>
        <end position="53"/>
    </location>
</feature>
<protein>
    <submittedName>
        <fullName evidence="2">Uncharacterized protein</fullName>
    </submittedName>
</protein>
<gene>
    <name evidence="2" type="ORF">H8L32_00765</name>
</gene>
<feature type="transmembrane region" description="Helical" evidence="1">
    <location>
        <begin position="59"/>
        <end position="82"/>
    </location>
</feature>
<reference evidence="2 3" key="1">
    <citation type="submission" date="2020-08" db="EMBL/GenBank/DDBJ databases">
        <title>Novel species isolated from subtropical streams in China.</title>
        <authorList>
            <person name="Lu H."/>
        </authorList>
    </citation>
    <scope>NUCLEOTIDE SEQUENCE [LARGE SCALE GENOMIC DNA]</scope>
    <source>
        <strain evidence="2 3">CY18W</strain>
    </source>
</reference>
<keyword evidence="1" id="KW-0472">Membrane</keyword>
<dbReference type="EMBL" id="JACOGF010000001">
    <property type="protein sequence ID" value="MBC3916002.1"/>
    <property type="molecule type" value="Genomic_DNA"/>
</dbReference>
<evidence type="ECO:0000313" key="3">
    <source>
        <dbReference type="Proteomes" id="UP000650424"/>
    </source>
</evidence>
<name>A0ABR6ZJE5_9BURK</name>
<dbReference type="RefSeq" id="WP_222619117.1">
    <property type="nucleotide sequence ID" value="NZ_JACOGF010000001.1"/>
</dbReference>
<proteinExistence type="predicted"/>
<dbReference type="Proteomes" id="UP000650424">
    <property type="component" value="Unassembled WGS sequence"/>
</dbReference>
<keyword evidence="1" id="KW-0812">Transmembrane</keyword>
<sequence>MVSRTACVGICMFFLLGLPIAGILIKKKTLLRAMLGGACAAIAPIFLLDLLSLFSAGDISLYALLFITGSIGGALFWLIAFFNMHSSNRDSIDMQEDK</sequence>
<keyword evidence="1" id="KW-1133">Transmembrane helix</keyword>